<dbReference type="Proteomes" id="UP001139031">
    <property type="component" value="Unassembled WGS sequence"/>
</dbReference>
<gene>
    <name evidence="1" type="ORF">K7C98_16145</name>
</gene>
<sequence length="128" mass="14315">MKYVDAQPDAHDIYRSLYEHAKIGESHTLLVDLVLRLFFEVEALRAAIADPSCPEGVRRRYRAAYEAAAVDRHCSVGLTNGDAELLKRFFPGSGGTFQPYLAMLERLGATPQQLEAIRARLDKVSSYT</sequence>
<dbReference type="RefSeq" id="WP_224192561.1">
    <property type="nucleotide sequence ID" value="NZ_JAIRAU010000019.1"/>
</dbReference>
<organism evidence="1 2">
    <name type="scientific">Nannocystis pusilla</name>
    <dbReference type="NCBI Taxonomy" id="889268"/>
    <lineage>
        <taxon>Bacteria</taxon>
        <taxon>Pseudomonadati</taxon>
        <taxon>Myxococcota</taxon>
        <taxon>Polyangia</taxon>
        <taxon>Nannocystales</taxon>
        <taxon>Nannocystaceae</taxon>
        <taxon>Nannocystis</taxon>
    </lineage>
</organism>
<name>A0ABS7TRM6_9BACT</name>
<accession>A0ABS7TRM6</accession>
<evidence type="ECO:0000313" key="1">
    <source>
        <dbReference type="EMBL" id="MBZ5710792.1"/>
    </source>
</evidence>
<comment type="caution">
    <text evidence="1">The sequence shown here is derived from an EMBL/GenBank/DDBJ whole genome shotgun (WGS) entry which is preliminary data.</text>
</comment>
<evidence type="ECO:0000313" key="2">
    <source>
        <dbReference type="Proteomes" id="UP001139031"/>
    </source>
</evidence>
<proteinExistence type="predicted"/>
<dbReference type="EMBL" id="JAIRAU010000019">
    <property type="protein sequence ID" value="MBZ5710792.1"/>
    <property type="molecule type" value="Genomic_DNA"/>
</dbReference>
<keyword evidence="2" id="KW-1185">Reference proteome</keyword>
<protein>
    <submittedName>
        <fullName evidence="1">Uncharacterized protein</fullName>
    </submittedName>
</protein>
<reference evidence="1" key="1">
    <citation type="submission" date="2021-08" db="EMBL/GenBank/DDBJ databases">
        <authorList>
            <person name="Stevens D.C."/>
        </authorList>
    </citation>
    <scope>NUCLEOTIDE SEQUENCE</scope>
    <source>
        <strain evidence="1">DSM 53165</strain>
    </source>
</reference>